<dbReference type="InterPro" id="IPR002466">
    <property type="entry name" value="A_deamin"/>
</dbReference>
<dbReference type="AlphaFoldDB" id="A0A077RDV5"/>
<dbReference type="GO" id="GO:0003725">
    <property type="term" value="F:double-stranded RNA binding"/>
    <property type="evidence" value="ECO:0007669"/>
    <property type="project" value="TreeGrafter"/>
</dbReference>
<organism evidence="3">
    <name type="scientific">Melanopsichium pennsylvanicum 4</name>
    <dbReference type="NCBI Taxonomy" id="1398559"/>
    <lineage>
        <taxon>Eukaryota</taxon>
        <taxon>Fungi</taxon>
        <taxon>Dikarya</taxon>
        <taxon>Basidiomycota</taxon>
        <taxon>Ustilaginomycotina</taxon>
        <taxon>Ustilaginomycetes</taxon>
        <taxon>Ustilaginales</taxon>
        <taxon>Ustilaginaceae</taxon>
        <taxon>Melanopsichium</taxon>
    </lineage>
</organism>
<dbReference type="PANTHER" id="PTHR10910">
    <property type="entry name" value="EUKARYOTE SPECIFIC DSRNA BINDING PROTEIN"/>
    <property type="match status" value="1"/>
</dbReference>
<dbReference type="GO" id="GO:0006382">
    <property type="term" value="P:adenosine to inosine editing"/>
    <property type="evidence" value="ECO:0007669"/>
    <property type="project" value="TreeGrafter"/>
</dbReference>
<reference evidence="3" key="1">
    <citation type="journal article" date="2014" name="Genome Biol. Evol.">
        <title>Gene Loss Rather Than Gene Gain Is Associated with a Host Jump from Monocots to Dicots in the Smut Fungus Melanopsichium pennsylvanicum.</title>
        <authorList>
            <person name="Sharma R."/>
            <person name="Mishra B."/>
            <person name="Runge F."/>
            <person name="Thines M."/>
        </authorList>
    </citation>
    <scope>NUCLEOTIDE SEQUENCE</scope>
    <source>
        <strain evidence="3">4</strain>
    </source>
</reference>
<feature type="compositionally biased region" description="Polar residues" evidence="1">
    <location>
        <begin position="214"/>
        <end position="227"/>
    </location>
</feature>
<feature type="region of interest" description="Disordered" evidence="1">
    <location>
        <begin position="406"/>
        <end position="430"/>
    </location>
</feature>
<dbReference type="GO" id="GO:0006396">
    <property type="term" value="P:RNA processing"/>
    <property type="evidence" value="ECO:0007669"/>
    <property type="project" value="InterPro"/>
</dbReference>
<feature type="compositionally biased region" description="Polar residues" evidence="1">
    <location>
        <begin position="420"/>
        <end position="430"/>
    </location>
</feature>
<dbReference type="Pfam" id="PF02137">
    <property type="entry name" value="A_deamin"/>
    <property type="match status" value="1"/>
</dbReference>
<dbReference type="PANTHER" id="PTHR10910:SF62">
    <property type="entry name" value="AT07585P-RELATED"/>
    <property type="match status" value="1"/>
</dbReference>
<feature type="region of interest" description="Disordered" evidence="1">
    <location>
        <begin position="207"/>
        <end position="240"/>
    </location>
</feature>
<dbReference type="SMART" id="SM00552">
    <property type="entry name" value="ADEAMc"/>
    <property type="match status" value="1"/>
</dbReference>
<dbReference type="GO" id="GO:0005730">
    <property type="term" value="C:nucleolus"/>
    <property type="evidence" value="ECO:0007669"/>
    <property type="project" value="TreeGrafter"/>
</dbReference>
<evidence type="ECO:0000313" key="3">
    <source>
        <dbReference type="EMBL" id="CDI56319.1"/>
    </source>
</evidence>
<feature type="domain" description="A to I editase" evidence="2">
    <location>
        <begin position="69"/>
        <end position="278"/>
    </location>
</feature>
<dbReference type="GO" id="GO:0003726">
    <property type="term" value="F:double-stranded RNA adenosine deaminase activity"/>
    <property type="evidence" value="ECO:0007669"/>
    <property type="project" value="TreeGrafter"/>
</dbReference>
<dbReference type="PROSITE" id="PS50141">
    <property type="entry name" value="A_DEAMIN_EDITASE"/>
    <property type="match status" value="1"/>
</dbReference>
<dbReference type="GO" id="GO:0008251">
    <property type="term" value="F:tRNA-specific adenosine deaminase activity"/>
    <property type="evidence" value="ECO:0007669"/>
    <property type="project" value="TreeGrafter"/>
</dbReference>
<dbReference type="EMBL" id="HG529683">
    <property type="protein sequence ID" value="CDI56319.1"/>
    <property type="molecule type" value="Genomic_DNA"/>
</dbReference>
<name>A0A077RDV5_9BASI</name>
<proteinExistence type="predicted"/>
<protein>
    <submittedName>
        <fullName evidence="3">Related to tRNA-specific adenosine deaminase 1</fullName>
    </submittedName>
</protein>
<evidence type="ECO:0000256" key="1">
    <source>
        <dbReference type="SAM" id="MobiDB-lite"/>
    </source>
</evidence>
<sequence>MAISGTNFEVDHDQIAIVALDTYLRTVPPRGAKPGVKSNGRKEWTILAALVLSYPISDRSQARKYTLISLGTGLKCLSYTSLPQNGDVLYDQHAEVLARRGARQWLLKRLEQEVIMADREGELRLFEQIESNEKRWKLKDEVKVHLYVSTLPCGDASNKLLEFQRAAQDEVAARLDVPTPAELLRLHLQASSGTALQALTKMGQPANGVVRGRASSTNLESTSSAGSLRTKPGRPDAPPSISMSCSDKIALWNAPRIGIQGSLLSGLLEPVYIHSVTMCDHPIRHIFPSFPKHPTEAQTTEQQREELKRILAEDCKRALQRARKAADGEILVGWSTTPFADGRESKAEHAWSAFNLDPSNDGKVLGEKVEEFRVGYEPVTCPNSILFIVDATLEGKGKAENLAMGTKMGAPTKRLKPKDPTSTQSESLKPQARSSVCKLNWFQNFVSSYNAITRSSISELRYNDAKQGQLGEGTRAYRQRKEELLGTRMDAQKVVDKFLSGARGGTAIQGIKQEQAQVSVVGAEAEAIEQRADRDEEARAFKGWLRTPASLIDFDLHGRSTWSHAALPF</sequence>
<evidence type="ECO:0000259" key="2">
    <source>
        <dbReference type="PROSITE" id="PS50141"/>
    </source>
</evidence>
<dbReference type="GO" id="GO:0005737">
    <property type="term" value="C:cytoplasm"/>
    <property type="evidence" value="ECO:0007669"/>
    <property type="project" value="TreeGrafter"/>
</dbReference>
<accession>A0A077RDV5</accession>